<sequence length="168" mass="17754">MLKVLVSGCLGGAPIRFNETGVPVSSPIWRRWASEGRLVSLCPELAVGFPVPRPPAEIVAGSAADVLDGRARVHEVSGRDVTELFRAAARRALDRAIQSGVALAVLVDGSPTCGSTYIHDGTFTGVTVAGRGVAAEALRRHGIPVFAHHELDRAAATLADLERRTDRD</sequence>
<keyword evidence="2" id="KW-1185">Reference proteome</keyword>
<dbReference type="AlphaFoldDB" id="A0A8J3Z6U1"/>
<organism evidence="1 2">
    <name type="scientific">Virgisporangium aurantiacum</name>
    <dbReference type="NCBI Taxonomy" id="175570"/>
    <lineage>
        <taxon>Bacteria</taxon>
        <taxon>Bacillati</taxon>
        <taxon>Actinomycetota</taxon>
        <taxon>Actinomycetes</taxon>
        <taxon>Micromonosporales</taxon>
        <taxon>Micromonosporaceae</taxon>
        <taxon>Virgisporangium</taxon>
    </lineage>
</organism>
<proteinExistence type="predicted"/>
<dbReference type="InterPro" id="IPR007553">
    <property type="entry name" value="2-thiour_desulf"/>
</dbReference>
<name>A0A8J3Z6U1_9ACTN</name>
<dbReference type="EMBL" id="BOPG01000031">
    <property type="protein sequence ID" value="GIJ57457.1"/>
    <property type="molecule type" value="Genomic_DNA"/>
</dbReference>
<dbReference type="Pfam" id="PF04463">
    <property type="entry name" value="2-thiour_desulf"/>
    <property type="match status" value="1"/>
</dbReference>
<reference evidence="1" key="1">
    <citation type="submission" date="2021-01" db="EMBL/GenBank/DDBJ databases">
        <title>Whole genome shotgun sequence of Virgisporangium aurantiacum NBRC 16421.</title>
        <authorList>
            <person name="Komaki H."/>
            <person name="Tamura T."/>
        </authorList>
    </citation>
    <scope>NUCLEOTIDE SEQUENCE</scope>
    <source>
        <strain evidence="1">NBRC 16421</strain>
    </source>
</reference>
<evidence type="ECO:0000313" key="1">
    <source>
        <dbReference type="EMBL" id="GIJ57457.1"/>
    </source>
</evidence>
<dbReference type="Proteomes" id="UP000612585">
    <property type="component" value="Unassembled WGS sequence"/>
</dbReference>
<dbReference type="PANTHER" id="PTHR30087:SF1">
    <property type="entry name" value="HYPOTHETICAL CYTOSOLIC PROTEIN"/>
    <property type="match status" value="1"/>
</dbReference>
<accession>A0A8J3Z6U1</accession>
<comment type="caution">
    <text evidence="1">The sequence shown here is derived from an EMBL/GenBank/DDBJ whole genome shotgun (WGS) entry which is preliminary data.</text>
</comment>
<protein>
    <recommendedName>
        <fullName evidence="3">DUF523 domain-containing protein</fullName>
    </recommendedName>
</protein>
<evidence type="ECO:0000313" key="2">
    <source>
        <dbReference type="Proteomes" id="UP000612585"/>
    </source>
</evidence>
<evidence type="ECO:0008006" key="3">
    <source>
        <dbReference type="Google" id="ProtNLM"/>
    </source>
</evidence>
<dbReference type="PANTHER" id="PTHR30087">
    <property type="entry name" value="INNER MEMBRANE PROTEIN"/>
    <property type="match status" value="1"/>
</dbReference>
<gene>
    <name evidence="1" type="ORF">Vau01_049730</name>
</gene>